<protein>
    <submittedName>
        <fullName evidence="2">Uncharacterized protein</fullName>
    </submittedName>
</protein>
<accession>S3ZPV2</accession>
<evidence type="ECO:0000313" key="2">
    <source>
        <dbReference type="EMBL" id="EPH45228.1"/>
    </source>
</evidence>
<comment type="caution">
    <text evidence="2">The sequence shown here is derived from an EMBL/GenBank/DDBJ whole genome shotgun (WGS) entry which is preliminary data.</text>
</comment>
<feature type="compositionally biased region" description="Basic and acidic residues" evidence="1">
    <location>
        <begin position="1"/>
        <end position="14"/>
    </location>
</feature>
<gene>
    <name evidence="2" type="ORF">STRAU_1704</name>
</gene>
<proteinExistence type="predicted"/>
<dbReference type="Proteomes" id="UP000014629">
    <property type="component" value="Unassembled WGS sequence"/>
</dbReference>
<reference evidence="2 3" key="1">
    <citation type="submission" date="2013-02" db="EMBL/GenBank/DDBJ databases">
        <title>Draft Genome Sequence of Streptomyces aurantiacus, Which Produces Setomimycin.</title>
        <authorList>
            <person name="Gruening B.A."/>
            <person name="Praeg A."/>
            <person name="Erxleben A."/>
            <person name="Guenther S."/>
            <person name="Mueller M."/>
        </authorList>
    </citation>
    <scope>NUCLEOTIDE SEQUENCE [LARGE SCALE GENOMIC DNA]</scope>
    <source>
        <strain evidence="2 3">JA 4570</strain>
    </source>
</reference>
<dbReference type="PATRIC" id="fig|1286094.4.peg.1683"/>
<evidence type="ECO:0000256" key="1">
    <source>
        <dbReference type="SAM" id="MobiDB-lite"/>
    </source>
</evidence>
<keyword evidence="3" id="KW-1185">Reference proteome</keyword>
<dbReference type="EMBL" id="AOPZ01000066">
    <property type="protein sequence ID" value="EPH45228.1"/>
    <property type="molecule type" value="Genomic_DNA"/>
</dbReference>
<dbReference type="AlphaFoldDB" id="S3ZPV2"/>
<sequence length="37" mass="4233">MDEASTESHFRKAGDVNPAAVMDGSLRPHRRRMLQQH</sequence>
<feature type="region of interest" description="Disordered" evidence="1">
    <location>
        <begin position="1"/>
        <end position="37"/>
    </location>
</feature>
<name>S3ZPV2_9ACTN</name>
<organism evidence="2 3">
    <name type="scientific">Streptomyces aurantiacus JA 4570</name>
    <dbReference type="NCBI Taxonomy" id="1286094"/>
    <lineage>
        <taxon>Bacteria</taxon>
        <taxon>Bacillati</taxon>
        <taxon>Actinomycetota</taxon>
        <taxon>Actinomycetes</taxon>
        <taxon>Kitasatosporales</taxon>
        <taxon>Streptomycetaceae</taxon>
        <taxon>Streptomyces</taxon>
        <taxon>Streptomyces aurantiacus group</taxon>
    </lineage>
</organism>
<evidence type="ECO:0000313" key="3">
    <source>
        <dbReference type="Proteomes" id="UP000014629"/>
    </source>
</evidence>
<feature type="compositionally biased region" description="Basic residues" evidence="1">
    <location>
        <begin position="27"/>
        <end position="37"/>
    </location>
</feature>